<dbReference type="FunFam" id="1.10.1200.10:FF:000007">
    <property type="entry name" value="Probable polyketide synthase pks17"/>
    <property type="match status" value="1"/>
</dbReference>
<dbReference type="GO" id="GO:0006633">
    <property type="term" value="P:fatty acid biosynthetic process"/>
    <property type="evidence" value="ECO:0007669"/>
    <property type="project" value="TreeGrafter"/>
</dbReference>
<dbReference type="InterPro" id="IPR020806">
    <property type="entry name" value="PKS_PP-bd"/>
</dbReference>
<dbReference type="GO" id="GO:0031177">
    <property type="term" value="F:phosphopantetheine binding"/>
    <property type="evidence" value="ECO:0007669"/>
    <property type="project" value="InterPro"/>
</dbReference>
<dbReference type="InterPro" id="IPR036291">
    <property type="entry name" value="NAD(P)-bd_dom_sf"/>
</dbReference>
<evidence type="ECO:0000313" key="5">
    <source>
        <dbReference type="EMBL" id="SFW88521.1"/>
    </source>
</evidence>
<name>A0A1K1SVZ9_9PSEU</name>
<dbReference type="InterPro" id="IPR009081">
    <property type="entry name" value="PP-bd_ACP"/>
</dbReference>
<keyword evidence="3" id="KW-0677">Repeat</keyword>
<dbReference type="InterPro" id="IPR057326">
    <property type="entry name" value="KR_dom"/>
</dbReference>
<dbReference type="SMART" id="SM01294">
    <property type="entry name" value="PKS_PP_betabranch"/>
    <property type="match status" value="1"/>
</dbReference>
<dbReference type="OrthoDB" id="4726421at2"/>
<organism evidence="5 6">
    <name type="scientific">Amycolatopsis australiensis</name>
    <dbReference type="NCBI Taxonomy" id="546364"/>
    <lineage>
        <taxon>Bacteria</taxon>
        <taxon>Bacillati</taxon>
        <taxon>Actinomycetota</taxon>
        <taxon>Actinomycetes</taxon>
        <taxon>Pseudonocardiales</taxon>
        <taxon>Pseudonocardiaceae</taxon>
        <taxon>Amycolatopsis</taxon>
    </lineage>
</organism>
<evidence type="ECO:0000259" key="4">
    <source>
        <dbReference type="PROSITE" id="PS50075"/>
    </source>
</evidence>
<dbReference type="Pfam" id="PF08659">
    <property type="entry name" value="KR"/>
    <property type="match status" value="1"/>
</dbReference>
<keyword evidence="6" id="KW-1185">Reference proteome</keyword>
<dbReference type="Proteomes" id="UP000182740">
    <property type="component" value="Unassembled WGS sequence"/>
</dbReference>
<feature type="domain" description="Carrier" evidence="4">
    <location>
        <begin position="390"/>
        <end position="468"/>
    </location>
</feature>
<dbReference type="STRING" id="546364.SAMN04489730_6984"/>
<dbReference type="InterPro" id="IPR006162">
    <property type="entry name" value="Ppantetheine_attach_site"/>
</dbReference>
<sequence length="545" mass="56047">MTGGVLSTATDVTLTAELLRTLAGLGREVPVWCVTTGAVSVGGDEPADPDRAALWGLGRVAALELPRVWGGLLDLPAEFDGGVVAGVLAGGGEDQVAVRASGVWGRRVVRAPAAGGRPWCPRGTVLVTGGLGALGARVARWAAENGAEHLVLTGRRGADTPGAAQLCAELTALGTRVTVVACDVTDREAVRKLLETADPAAVVHAAGVAQAAPLADTPAAEFARILAAKTEGARHLDELLGDRPLDAFVLFSSVAGIWGSGGQSAYAAANAALDALAERRRARGLTATAIAWGPWADAGMAGDSAAAAALRERGLAAMAPEAAVGAMARAVGEDAAVTVVADVDWPVFAPLFTVARPSALLGELVTPAPVPERPAEAPLRARLAAADAADHDRILVAAVRAETAAVLGHVDEREVDVRRGFLEMGLDSLGAVQLRDRLGAAAGRTLAATVTFDHPTPAKLAAHLRTELQGGGDPAGLLLSELDRLEAAFAAPDADELTRSRVTVRLQGFLTRWRRPDAGRDDAHDLESATADELFDLIHEEFGKS</sequence>
<dbReference type="SUPFAM" id="SSF51735">
    <property type="entry name" value="NAD(P)-binding Rossmann-fold domains"/>
    <property type="match status" value="2"/>
</dbReference>
<dbReference type="CDD" id="cd08952">
    <property type="entry name" value="KR_1_SDR_x"/>
    <property type="match status" value="1"/>
</dbReference>
<dbReference type="SMART" id="SM00823">
    <property type="entry name" value="PKS_PP"/>
    <property type="match status" value="1"/>
</dbReference>
<proteinExistence type="predicted"/>
<dbReference type="PANTHER" id="PTHR43775">
    <property type="entry name" value="FATTY ACID SYNTHASE"/>
    <property type="match status" value="1"/>
</dbReference>
<gene>
    <name evidence="5" type="ORF">SAMN04489730_6984</name>
</gene>
<reference evidence="6" key="1">
    <citation type="submission" date="2016-11" db="EMBL/GenBank/DDBJ databases">
        <authorList>
            <person name="Varghese N."/>
            <person name="Submissions S."/>
        </authorList>
    </citation>
    <scope>NUCLEOTIDE SEQUENCE [LARGE SCALE GENOMIC DNA]</scope>
    <source>
        <strain evidence="6">DSM 44671</strain>
    </source>
</reference>
<dbReference type="SMART" id="SM00822">
    <property type="entry name" value="PKS_KR"/>
    <property type="match status" value="1"/>
</dbReference>
<dbReference type="SUPFAM" id="SSF47336">
    <property type="entry name" value="ACP-like"/>
    <property type="match status" value="1"/>
</dbReference>
<accession>A0A1K1SVZ9</accession>
<dbReference type="Gene3D" id="3.40.50.720">
    <property type="entry name" value="NAD(P)-binding Rossmann-like Domain"/>
    <property type="match status" value="1"/>
</dbReference>
<dbReference type="InterPro" id="IPR013968">
    <property type="entry name" value="PKS_KR"/>
</dbReference>
<evidence type="ECO:0000256" key="2">
    <source>
        <dbReference type="ARBA" id="ARBA00022553"/>
    </source>
</evidence>
<keyword evidence="2" id="KW-0597">Phosphoprotein</keyword>
<dbReference type="PROSITE" id="PS50075">
    <property type="entry name" value="CARRIER"/>
    <property type="match status" value="1"/>
</dbReference>
<protein>
    <submittedName>
        <fullName evidence="5">Short-chain dehydrogenase</fullName>
    </submittedName>
</protein>
<dbReference type="EMBL" id="FPJG01000006">
    <property type="protein sequence ID" value="SFW88521.1"/>
    <property type="molecule type" value="Genomic_DNA"/>
</dbReference>
<dbReference type="PANTHER" id="PTHR43775:SF37">
    <property type="entry name" value="SI:DKEY-61P9.11"/>
    <property type="match status" value="1"/>
</dbReference>
<dbReference type="Pfam" id="PF00550">
    <property type="entry name" value="PP-binding"/>
    <property type="match status" value="1"/>
</dbReference>
<evidence type="ECO:0000313" key="6">
    <source>
        <dbReference type="Proteomes" id="UP000182740"/>
    </source>
</evidence>
<dbReference type="RefSeq" id="WP_072480216.1">
    <property type="nucleotide sequence ID" value="NZ_FPJG01000006.1"/>
</dbReference>
<dbReference type="InterPro" id="IPR050091">
    <property type="entry name" value="PKS_NRPS_Biosynth_Enz"/>
</dbReference>
<dbReference type="AlphaFoldDB" id="A0A1K1SVZ9"/>
<dbReference type="GO" id="GO:0004312">
    <property type="term" value="F:fatty acid synthase activity"/>
    <property type="evidence" value="ECO:0007669"/>
    <property type="project" value="TreeGrafter"/>
</dbReference>
<dbReference type="Gene3D" id="1.10.1200.10">
    <property type="entry name" value="ACP-like"/>
    <property type="match status" value="1"/>
</dbReference>
<dbReference type="InterPro" id="IPR036736">
    <property type="entry name" value="ACP-like_sf"/>
</dbReference>
<keyword evidence="1" id="KW-0596">Phosphopantetheine</keyword>
<dbReference type="PROSITE" id="PS00012">
    <property type="entry name" value="PHOSPHOPANTETHEINE"/>
    <property type="match status" value="1"/>
</dbReference>
<evidence type="ECO:0000256" key="1">
    <source>
        <dbReference type="ARBA" id="ARBA00022450"/>
    </source>
</evidence>
<evidence type="ECO:0000256" key="3">
    <source>
        <dbReference type="ARBA" id="ARBA00022737"/>
    </source>
</evidence>